<dbReference type="Proteomes" id="UP001429984">
    <property type="component" value="Unassembled WGS sequence"/>
</dbReference>
<evidence type="ECO:0000259" key="1">
    <source>
        <dbReference type="Pfam" id="PF00724"/>
    </source>
</evidence>
<protein>
    <submittedName>
        <fullName evidence="2">Alkene reductase</fullName>
    </submittedName>
</protein>
<name>A0ABS0B284_9GAMM</name>
<evidence type="ECO:0000313" key="2">
    <source>
        <dbReference type="EMBL" id="MBF6022600.1"/>
    </source>
</evidence>
<proteinExistence type="predicted"/>
<comment type="caution">
    <text evidence="2">The sequence shown here is derived from an EMBL/GenBank/DDBJ whole genome shotgun (WGS) entry which is preliminary data.</text>
</comment>
<evidence type="ECO:0000313" key="3">
    <source>
        <dbReference type="Proteomes" id="UP001429984"/>
    </source>
</evidence>
<dbReference type="RefSeq" id="WP_194929208.1">
    <property type="nucleotide sequence ID" value="NZ_JADLZT010000001.1"/>
</dbReference>
<dbReference type="Gene3D" id="3.20.20.70">
    <property type="entry name" value="Aldolase class I"/>
    <property type="match status" value="1"/>
</dbReference>
<dbReference type="CDD" id="cd02933">
    <property type="entry name" value="OYE_like_FMN"/>
    <property type="match status" value="1"/>
</dbReference>
<organism evidence="2 3">
    <name type="scientific">Lysobacter niastensis</name>
    <dbReference type="NCBI Taxonomy" id="380629"/>
    <lineage>
        <taxon>Bacteria</taxon>
        <taxon>Pseudomonadati</taxon>
        <taxon>Pseudomonadota</taxon>
        <taxon>Gammaproteobacteria</taxon>
        <taxon>Lysobacterales</taxon>
        <taxon>Lysobacteraceae</taxon>
        <taxon>Lysobacter</taxon>
    </lineage>
</organism>
<dbReference type="EMBL" id="JADLZT010000001">
    <property type="protein sequence ID" value="MBF6022600.1"/>
    <property type="molecule type" value="Genomic_DNA"/>
</dbReference>
<dbReference type="InterPro" id="IPR045247">
    <property type="entry name" value="Oye-like"/>
</dbReference>
<dbReference type="PANTHER" id="PTHR22893">
    <property type="entry name" value="NADH OXIDOREDUCTASE-RELATED"/>
    <property type="match status" value="1"/>
</dbReference>
<dbReference type="NCBIfam" id="NF007899">
    <property type="entry name" value="PRK10605.1"/>
    <property type="match status" value="1"/>
</dbReference>
<keyword evidence="3" id="KW-1185">Reference proteome</keyword>
<gene>
    <name evidence="2" type="ORF">IU514_01025</name>
</gene>
<dbReference type="PANTHER" id="PTHR22893:SF91">
    <property type="entry name" value="NADPH DEHYDROGENASE 2-RELATED"/>
    <property type="match status" value="1"/>
</dbReference>
<dbReference type="SUPFAM" id="SSF51395">
    <property type="entry name" value="FMN-linked oxidoreductases"/>
    <property type="match status" value="1"/>
</dbReference>
<dbReference type="Pfam" id="PF00724">
    <property type="entry name" value="Oxidored_FMN"/>
    <property type="match status" value="1"/>
</dbReference>
<sequence>MSAANLFSPTTLGAIEVSNRIAMAPLTRSRAGSDGVHTPLAAEYYRQRASAGLIITEATNISRQGRGYAFTPGIHTDAQTEAWARVTEAVHAEGGKIVMQLWHVGRMSHESLQENGAAPVAPSAIPAGGNVFIENGFAPPTPPRALELHEIGGVIDDYRNAARRAREAGFDGVEVHAANGYLLEQFLRDSTNHRQDRYGGSIENRARFPLEVVEAVSAVWGADRVGLRLSPLSTAIGDTPLDSTPMETHAYLARRLGEMNLAYLHLVEGQLHDGNGADAFDFQALRDAFGGKYIANNGYGRQTAIDAVASGHADMIAFGKPFIGNPDLVERLRRNAPLFEAPPSAFFGGGAEGYTWFPETLALSTAA</sequence>
<dbReference type="InterPro" id="IPR001155">
    <property type="entry name" value="OxRdtase_FMN_N"/>
</dbReference>
<dbReference type="InterPro" id="IPR013785">
    <property type="entry name" value="Aldolase_TIM"/>
</dbReference>
<accession>A0ABS0B284</accession>
<feature type="domain" description="NADH:flavin oxidoreductase/NADH oxidase N-terminal" evidence="1">
    <location>
        <begin position="6"/>
        <end position="336"/>
    </location>
</feature>
<reference evidence="2 3" key="1">
    <citation type="submission" date="2020-11" db="EMBL/GenBank/DDBJ databases">
        <title>Draft Genome Sequence and Secondary Metabolite Biosynthetic Potential of the Lysobacter niastensis Type strain DSM 18481.</title>
        <authorList>
            <person name="Turrini P."/>
            <person name="Artuso I."/>
            <person name="Tescari M."/>
            <person name="Lugli G.A."/>
            <person name="Frangipani E."/>
            <person name="Ventura M."/>
            <person name="Visca P."/>
        </authorList>
    </citation>
    <scope>NUCLEOTIDE SEQUENCE [LARGE SCALE GENOMIC DNA]</scope>
    <source>
        <strain evidence="2 3">DSM 18481</strain>
    </source>
</reference>